<gene>
    <name evidence="2" type="ORF">Bhyg_16130</name>
</gene>
<accession>A0A9Q0MLD6</accession>
<evidence type="ECO:0000313" key="2">
    <source>
        <dbReference type="EMBL" id="KAJ6626128.1"/>
    </source>
</evidence>
<organism evidence="2 3">
    <name type="scientific">Pseudolycoriella hygida</name>
    <dbReference type="NCBI Taxonomy" id="35572"/>
    <lineage>
        <taxon>Eukaryota</taxon>
        <taxon>Metazoa</taxon>
        <taxon>Ecdysozoa</taxon>
        <taxon>Arthropoda</taxon>
        <taxon>Hexapoda</taxon>
        <taxon>Insecta</taxon>
        <taxon>Pterygota</taxon>
        <taxon>Neoptera</taxon>
        <taxon>Endopterygota</taxon>
        <taxon>Diptera</taxon>
        <taxon>Nematocera</taxon>
        <taxon>Sciaroidea</taxon>
        <taxon>Sciaridae</taxon>
        <taxon>Pseudolycoriella</taxon>
    </lineage>
</organism>
<dbReference type="EMBL" id="WJQU01003282">
    <property type="protein sequence ID" value="KAJ6626128.1"/>
    <property type="molecule type" value="Genomic_DNA"/>
</dbReference>
<evidence type="ECO:0000313" key="3">
    <source>
        <dbReference type="Proteomes" id="UP001151699"/>
    </source>
</evidence>
<protein>
    <submittedName>
        <fullName evidence="2">Uncharacterized protein</fullName>
    </submittedName>
</protein>
<dbReference type="OrthoDB" id="10314632at2759"/>
<comment type="caution">
    <text evidence="2">The sequence shown here is derived from an EMBL/GenBank/DDBJ whole genome shotgun (WGS) entry which is preliminary data.</text>
</comment>
<feature type="region of interest" description="Disordered" evidence="1">
    <location>
        <begin position="52"/>
        <end position="91"/>
    </location>
</feature>
<reference evidence="2" key="1">
    <citation type="submission" date="2022-07" db="EMBL/GenBank/DDBJ databases">
        <authorList>
            <person name="Trinca V."/>
            <person name="Uliana J.V.C."/>
            <person name="Torres T.T."/>
            <person name="Ward R.J."/>
            <person name="Monesi N."/>
        </authorList>
    </citation>
    <scope>NUCLEOTIDE SEQUENCE</scope>
    <source>
        <strain evidence="2">HSMRA1968</strain>
        <tissue evidence="2">Whole embryos</tissue>
    </source>
</reference>
<proteinExistence type="predicted"/>
<dbReference type="Proteomes" id="UP001151699">
    <property type="component" value="Unassembled WGS sequence"/>
</dbReference>
<keyword evidence="3" id="KW-1185">Reference proteome</keyword>
<sequence length="142" mass="16539">MNRTFIPVYDSSCKKCETTRRKIYKDVDGNYKEKIEIQNCERRSLFGAVPFKSNSSWNLKDLSDIDDEEEKRPTSEYSDQEKRNPATEEKGHFNVALQDVISKLKENKLKVTEPNGVRKIYEKTQGDSKHSTDPDVVFWANN</sequence>
<dbReference type="AlphaFoldDB" id="A0A9Q0MLD6"/>
<feature type="compositionally biased region" description="Basic and acidic residues" evidence="1">
    <location>
        <begin position="70"/>
        <end position="91"/>
    </location>
</feature>
<name>A0A9Q0MLD6_9DIPT</name>
<evidence type="ECO:0000256" key="1">
    <source>
        <dbReference type="SAM" id="MobiDB-lite"/>
    </source>
</evidence>